<dbReference type="EMBL" id="GGEC01060701">
    <property type="protein sequence ID" value="MBX41185.1"/>
    <property type="molecule type" value="Transcribed_RNA"/>
</dbReference>
<proteinExistence type="predicted"/>
<evidence type="ECO:0000313" key="1">
    <source>
        <dbReference type="EMBL" id="MBX41185.1"/>
    </source>
</evidence>
<dbReference type="AlphaFoldDB" id="A0A2P2NFC2"/>
<protein>
    <submittedName>
        <fullName evidence="1">Uncharacterized protein</fullName>
    </submittedName>
</protein>
<reference evidence="1" key="1">
    <citation type="submission" date="2018-02" db="EMBL/GenBank/DDBJ databases">
        <title>Rhizophora mucronata_Transcriptome.</title>
        <authorList>
            <person name="Meera S.P."/>
            <person name="Sreeshan A."/>
            <person name="Augustine A."/>
        </authorList>
    </citation>
    <scope>NUCLEOTIDE SEQUENCE</scope>
    <source>
        <tissue evidence="1">Leaf</tissue>
    </source>
</reference>
<organism evidence="1">
    <name type="scientific">Rhizophora mucronata</name>
    <name type="common">Asiatic mangrove</name>
    <dbReference type="NCBI Taxonomy" id="61149"/>
    <lineage>
        <taxon>Eukaryota</taxon>
        <taxon>Viridiplantae</taxon>
        <taxon>Streptophyta</taxon>
        <taxon>Embryophyta</taxon>
        <taxon>Tracheophyta</taxon>
        <taxon>Spermatophyta</taxon>
        <taxon>Magnoliopsida</taxon>
        <taxon>eudicotyledons</taxon>
        <taxon>Gunneridae</taxon>
        <taxon>Pentapetalae</taxon>
        <taxon>rosids</taxon>
        <taxon>fabids</taxon>
        <taxon>Malpighiales</taxon>
        <taxon>Rhizophoraceae</taxon>
        <taxon>Rhizophora</taxon>
    </lineage>
</organism>
<name>A0A2P2NFC2_RHIMU</name>
<accession>A0A2P2NFC2</accession>
<sequence length="38" mass="4281">MRNCLPCWLQSQGQTQSTETCITGRWGMNHTPTDPTSI</sequence>